<name>A0AAV7RRS4_PLEWA</name>
<dbReference type="Proteomes" id="UP001066276">
    <property type="component" value="Chromosome 5"/>
</dbReference>
<comment type="caution">
    <text evidence="2">The sequence shown here is derived from an EMBL/GenBank/DDBJ whole genome shotgun (WGS) entry which is preliminary data.</text>
</comment>
<protein>
    <submittedName>
        <fullName evidence="2">Uncharacterized protein</fullName>
    </submittedName>
</protein>
<reference evidence="2" key="1">
    <citation type="journal article" date="2022" name="bioRxiv">
        <title>Sequencing and chromosome-scale assembly of the giantPleurodeles waltlgenome.</title>
        <authorList>
            <person name="Brown T."/>
            <person name="Elewa A."/>
            <person name="Iarovenko S."/>
            <person name="Subramanian E."/>
            <person name="Araus A.J."/>
            <person name="Petzold A."/>
            <person name="Susuki M."/>
            <person name="Suzuki K.-i.T."/>
            <person name="Hayashi T."/>
            <person name="Toyoda A."/>
            <person name="Oliveira C."/>
            <person name="Osipova E."/>
            <person name="Leigh N.D."/>
            <person name="Simon A."/>
            <person name="Yun M.H."/>
        </authorList>
    </citation>
    <scope>NUCLEOTIDE SEQUENCE</scope>
    <source>
        <strain evidence="2">20211129_DDA</strain>
        <tissue evidence="2">Liver</tissue>
    </source>
</reference>
<sequence length="114" mass="12630">MRIRALWSLLSKIKSNYLSEDRGVEGGTSTPSPDCERTEAGDDCPDIQESWVPTLRDDCPEDNMVCQRGATEGQEGDSQSPTQRPNGNAETLMNVPPWAGKERYHLRPQPVPSS</sequence>
<evidence type="ECO:0000313" key="3">
    <source>
        <dbReference type="Proteomes" id="UP001066276"/>
    </source>
</evidence>
<organism evidence="2 3">
    <name type="scientific">Pleurodeles waltl</name>
    <name type="common">Iberian ribbed newt</name>
    <dbReference type="NCBI Taxonomy" id="8319"/>
    <lineage>
        <taxon>Eukaryota</taxon>
        <taxon>Metazoa</taxon>
        <taxon>Chordata</taxon>
        <taxon>Craniata</taxon>
        <taxon>Vertebrata</taxon>
        <taxon>Euteleostomi</taxon>
        <taxon>Amphibia</taxon>
        <taxon>Batrachia</taxon>
        <taxon>Caudata</taxon>
        <taxon>Salamandroidea</taxon>
        <taxon>Salamandridae</taxon>
        <taxon>Pleurodelinae</taxon>
        <taxon>Pleurodeles</taxon>
    </lineage>
</organism>
<dbReference type="EMBL" id="JANPWB010000009">
    <property type="protein sequence ID" value="KAJ1154210.1"/>
    <property type="molecule type" value="Genomic_DNA"/>
</dbReference>
<accession>A0AAV7RRS4</accession>
<dbReference type="AlphaFoldDB" id="A0AAV7RRS4"/>
<gene>
    <name evidence="2" type="ORF">NDU88_006964</name>
</gene>
<keyword evidence="3" id="KW-1185">Reference proteome</keyword>
<evidence type="ECO:0000256" key="1">
    <source>
        <dbReference type="SAM" id="MobiDB-lite"/>
    </source>
</evidence>
<evidence type="ECO:0000313" key="2">
    <source>
        <dbReference type="EMBL" id="KAJ1154210.1"/>
    </source>
</evidence>
<feature type="compositionally biased region" description="Polar residues" evidence="1">
    <location>
        <begin position="76"/>
        <end position="91"/>
    </location>
</feature>
<feature type="region of interest" description="Disordered" evidence="1">
    <location>
        <begin position="17"/>
        <end position="114"/>
    </location>
</feature>
<proteinExistence type="predicted"/>